<evidence type="ECO:0000313" key="2">
    <source>
        <dbReference type="Proteomes" id="UP001180515"/>
    </source>
</evidence>
<name>A0AAE4HVR8_9STRE</name>
<accession>A0AAE4HVR8</accession>
<dbReference type="Proteomes" id="UP001180515">
    <property type="component" value="Unassembled WGS sequence"/>
</dbReference>
<sequence length="42" mass="4599">MPVIAIIVSMALETYHTSQQIKLISQEIGGYAIDSGSYNIEN</sequence>
<evidence type="ECO:0000313" key="1">
    <source>
        <dbReference type="EMBL" id="MDT2732095.1"/>
    </source>
</evidence>
<organism evidence="1 2">
    <name type="scientific">Streptococcus parauberis</name>
    <dbReference type="NCBI Taxonomy" id="1348"/>
    <lineage>
        <taxon>Bacteria</taxon>
        <taxon>Bacillati</taxon>
        <taxon>Bacillota</taxon>
        <taxon>Bacilli</taxon>
        <taxon>Lactobacillales</taxon>
        <taxon>Streptococcaceae</taxon>
        <taxon>Streptococcus</taxon>
    </lineage>
</organism>
<gene>
    <name evidence="1" type="ORF">P7G31_07540</name>
</gene>
<dbReference type="AlphaFoldDB" id="A0AAE4HVR8"/>
<dbReference type="EMBL" id="JARQAG010000010">
    <property type="protein sequence ID" value="MDT2732095.1"/>
    <property type="molecule type" value="Genomic_DNA"/>
</dbReference>
<protein>
    <submittedName>
        <fullName evidence="1">Uncharacterized protein</fullName>
    </submittedName>
</protein>
<reference evidence="1" key="1">
    <citation type="submission" date="2023-03" db="EMBL/GenBank/DDBJ databases">
        <authorList>
            <person name="Shen W."/>
            <person name="Cai J."/>
        </authorList>
    </citation>
    <scope>NUCLEOTIDE SEQUENCE</scope>
    <source>
        <strain evidence="1">P82-2</strain>
    </source>
</reference>
<dbReference type="RefSeq" id="WP_311982191.1">
    <property type="nucleotide sequence ID" value="NZ_JARQAG010000010.1"/>
</dbReference>
<proteinExistence type="predicted"/>
<comment type="caution">
    <text evidence="1">The sequence shown here is derived from an EMBL/GenBank/DDBJ whole genome shotgun (WGS) entry which is preliminary data.</text>
</comment>